<feature type="domain" description="Alpha-D-phosphohexomutase alpha/beta/alpha" evidence="11">
    <location>
        <begin position="4"/>
        <end position="140"/>
    </location>
</feature>
<dbReference type="Gene3D" id="3.40.120.10">
    <property type="entry name" value="Alpha-D-Glucose-1,6-Bisphosphate, subunit A, domain 3"/>
    <property type="match status" value="3"/>
</dbReference>
<comment type="caution">
    <text evidence="14">The sequence shown here is derived from an EMBL/GenBank/DDBJ whole genome shotgun (WGS) entry which is preliminary data.</text>
</comment>
<feature type="binding site" evidence="7">
    <location>
        <position position="248"/>
    </location>
    <ligand>
        <name>Mg(2+)</name>
        <dbReference type="ChEBI" id="CHEBI:18420"/>
    </ligand>
</feature>
<evidence type="ECO:0000259" key="11">
    <source>
        <dbReference type="Pfam" id="PF02878"/>
    </source>
</evidence>
<evidence type="ECO:0000256" key="6">
    <source>
        <dbReference type="ARBA" id="ARBA00050364"/>
    </source>
</evidence>
<evidence type="ECO:0000256" key="2">
    <source>
        <dbReference type="ARBA" id="ARBA00022553"/>
    </source>
</evidence>
<comment type="catalytic activity">
    <reaction evidence="6 7 9">
        <text>alpha-D-glucosamine 1-phosphate = D-glucosamine 6-phosphate</text>
        <dbReference type="Rhea" id="RHEA:23424"/>
        <dbReference type="ChEBI" id="CHEBI:58516"/>
        <dbReference type="ChEBI" id="CHEBI:58725"/>
        <dbReference type="EC" id="5.4.2.10"/>
    </reaction>
</comment>
<evidence type="ECO:0000259" key="13">
    <source>
        <dbReference type="Pfam" id="PF02880"/>
    </source>
</evidence>
<keyword evidence="2 7" id="KW-0597">Phosphoprotein</keyword>
<dbReference type="Proteomes" id="UP000657177">
    <property type="component" value="Unassembled WGS sequence"/>
</dbReference>
<comment type="cofactor">
    <cofactor evidence="7">
        <name>Mg(2+)</name>
        <dbReference type="ChEBI" id="CHEBI:18420"/>
    </cofactor>
    <text evidence="7">Binds 1 Mg(2+) ion per subunit.</text>
</comment>
<evidence type="ECO:0000256" key="5">
    <source>
        <dbReference type="ARBA" id="ARBA00023235"/>
    </source>
</evidence>
<evidence type="ECO:0000256" key="7">
    <source>
        <dbReference type="HAMAP-Rule" id="MF_01554"/>
    </source>
</evidence>
<proteinExistence type="inferred from homology"/>
<dbReference type="EC" id="5.4.2.10" evidence="7 9"/>
<dbReference type="Gene3D" id="3.30.310.50">
    <property type="entry name" value="Alpha-D-phosphohexomutase, C-terminal domain"/>
    <property type="match status" value="1"/>
</dbReference>
<dbReference type="SUPFAM" id="SSF53738">
    <property type="entry name" value="Phosphoglucomutase, first 3 domains"/>
    <property type="match status" value="3"/>
</dbReference>
<feature type="domain" description="Alpha-D-phosphohexomutase alpha/beta/alpha" evidence="13">
    <location>
        <begin position="263"/>
        <end position="371"/>
    </location>
</feature>
<dbReference type="GO" id="GO:0006048">
    <property type="term" value="P:UDP-N-acetylglucosamine biosynthetic process"/>
    <property type="evidence" value="ECO:0007669"/>
    <property type="project" value="TreeGrafter"/>
</dbReference>
<comment type="PTM">
    <text evidence="7">Activated by phosphorylation.</text>
</comment>
<dbReference type="Pfam" id="PF02878">
    <property type="entry name" value="PGM_PMM_I"/>
    <property type="match status" value="1"/>
</dbReference>
<dbReference type="PRINTS" id="PR00509">
    <property type="entry name" value="PGMPMM"/>
</dbReference>
<feature type="domain" description="Alpha-D-phosphohexomutase alpha/beta/alpha" evidence="12">
    <location>
        <begin position="164"/>
        <end position="259"/>
    </location>
</feature>
<evidence type="ECO:0000256" key="8">
    <source>
        <dbReference type="RuleBase" id="RU004326"/>
    </source>
</evidence>
<feature type="binding site" description="via phosphate group" evidence="7">
    <location>
        <position position="104"/>
    </location>
    <ligand>
        <name>Mg(2+)</name>
        <dbReference type="ChEBI" id="CHEBI:18420"/>
    </ligand>
</feature>
<feature type="binding site" evidence="7">
    <location>
        <position position="250"/>
    </location>
    <ligand>
        <name>Mg(2+)</name>
        <dbReference type="ChEBI" id="CHEBI:18420"/>
    </ligand>
</feature>
<evidence type="ECO:0000256" key="3">
    <source>
        <dbReference type="ARBA" id="ARBA00022723"/>
    </source>
</evidence>
<dbReference type="InterPro" id="IPR050060">
    <property type="entry name" value="Phosphoglucosamine_mutase"/>
</dbReference>
<dbReference type="FunFam" id="3.40.120.10:FF:000001">
    <property type="entry name" value="Phosphoglucosamine mutase"/>
    <property type="match status" value="1"/>
</dbReference>
<dbReference type="InterPro" id="IPR005846">
    <property type="entry name" value="A-D-PHexomutase_a/b/a-III"/>
</dbReference>
<gene>
    <name evidence="7" type="primary">glmM</name>
    <name evidence="14" type="ORF">G5B42_03070</name>
</gene>
<dbReference type="SUPFAM" id="SSF55957">
    <property type="entry name" value="Phosphoglucomutase, C-terminal domain"/>
    <property type="match status" value="1"/>
</dbReference>
<feature type="binding site" evidence="7">
    <location>
        <position position="246"/>
    </location>
    <ligand>
        <name>Mg(2+)</name>
        <dbReference type="ChEBI" id="CHEBI:18420"/>
    </ligand>
</feature>
<dbReference type="InterPro" id="IPR005841">
    <property type="entry name" value="Alpha-D-phosphohexomutase_SF"/>
</dbReference>
<comment type="function">
    <text evidence="7 9">Catalyzes the conversion of glucosamine-6-phosphate to glucosamine-1-phosphate.</text>
</comment>
<evidence type="ECO:0000313" key="14">
    <source>
        <dbReference type="EMBL" id="MBA2132525.1"/>
    </source>
</evidence>
<dbReference type="InterPro" id="IPR036900">
    <property type="entry name" value="A-D-PHexomutase_C_sf"/>
</dbReference>
<dbReference type="CDD" id="cd05802">
    <property type="entry name" value="GlmM"/>
    <property type="match status" value="1"/>
</dbReference>
<dbReference type="GO" id="GO:0005975">
    <property type="term" value="P:carbohydrate metabolic process"/>
    <property type="evidence" value="ECO:0007669"/>
    <property type="project" value="InterPro"/>
</dbReference>
<evidence type="ECO:0000259" key="10">
    <source>
        <dbReference type="Pfam" id="PF00408"/>
    </source>
</evidence>
<keyword evidence="3 7" id="KW-0479">Metal-binding</keyword>
<evidence type="ECO:0000313" key="15">
    <source>
        <dbReference type="Proteomes" id="UP000657177"/>
    </source>
</evidence>
<dbReference type="FunFam" id="3.30.310.50:FF:000001">
    <property type="entry name" value="Phosphoglucosamine mutase"/>
    <property type="match status" value="1"/>
</dbReference>
<feature type="active site" description="Phosphoserine intermediate" evidence="7">
    <location>
        <position position="104"/>
    </location>
</feature>
<dbReference type="PROSITE" id="PS00710">
    <property type="entry name" value="PGM_PMM"/>
    <property type="match status" value="1"/>
</dbReference>
<dbReference type="InterPro" id="IPR005843">
    <property type="entry name" value="A-D-PHexomutase_C"/>
</dbReference>
<dbReference type="PANTHER" id="PTHR42946:SF1">
    <property type="entry name" value="PHOSPHOGLUCOMUTASE (ALPHA-D-GLUCOSE-1,6-BISPHOSPHATE-DEPENDENT)"/>
    <property type="match status" value="1"/>
</dbReference>
<sequence>MGRFFGTDGVRGVANQDLTPELAFQLGRVGAYVLAKKKGRNAGNGRLVVGRDTRVSGEMLEAALVAGITSTGVQAELLGVLPTPGVAYLTRQLKADAGVMISASHNPVGDNGIKFFAEHGYKLDDDLEEEIESFLTSEERRKEIPRPVGLEVGRVLRRTAAVDEYVKFLVATAGRSFAGLTVVLDCAFGATYNTAPQVFTELGAKVIALHAEDDGSRINVRCGSTHPSILQEEVVRQGAQIGFAYDGDGDRVIAVDEKGELIDGDQIMGICGFQLLADGRLPEKTIAVTVYSNLGLLESFREAGGDVVVTENGDRKVLSAMLEKGLVLGGEQSGHIIFLEHNSTGDGILTSLQLMNAFLRSGQPASELKKKVRKFPQVLQNVPVTRKDEWKKNERINEVIAQFQQQLGEKGRIFVRASGTEPLIRVMVEGPDEEEIRKIVDGITDVIAEELA</sequence>
<dbReference type="InterPro" id="IPR005844">
    <property type="entry name" value="A-D-PHexomutase_a/b/a-I"/>
</dbReference>
<dbReference type="GO" id="GO:0000287">
    <property type="term" value="F:magnesium ion binding"/>
    <property type="evidence" value="ECO:0007669"/>
    <property type="project" value="UniProtKB-UniRule"/>
</dbReference>
<feature type="modified residue" description="Phosphoserine" evidence="7">
    <location>
        <position position="104"/>
    </location>
</feature>
<feature type="domain" description="Alpha-D-phosphohexomutase C-terminal" evidence="10">
    <location>
        <begin position="380"/>
        <end position="445"/>
    </location>
</feature>
<dbReference type="NCBIfam" id="TIGR01455">
    <property type="entry name" value="glmM"/>
    <property type="match status" value="1"/>
</dbReference>
<organism evidence="14 15">
    <name type="scientific">Capillibacterium thermochitinicola</name>
    <dbReference type="NCBI Taxonomy" id="2699427"/>
    <lineage>
        <taxon>Bacteria</taxon>
        <taxon>Bacillati</taxon>
        <taxon>Bacillota</taxon>
        <taxon>Capillibacterium</taxon>
    </lineage>
</organism>
<dbReference type="EMBL" id="JAAKDE010000004">
    <property type="protein sequence ID" value="MBA2132525.1"/>
    <property type="molecule type" value="Genomic_DNA"/>
</dbReference>
<dbReference type="InterPro" id="IPR006352">
    <property type="entry name" value="GlmM_bact"/>
</dbReference>
<dbReference type="HAMAP" id="MF_01554_B">
    <property type="entry name" value="GlmM_B"/>
    <property type="match status" value="1"/>
</dbReference>
<dbReference type="AlphaFoldDB" id="A0A8J6HZ30"/>
<dbReference type="PANTHER" id="PTHR42946">
    <property type="entry name" value="PHOSPHOHEXOSE MUTASE"/>
    <property type="match status" value="1"/>
</dbReference>
<dbReference type="Pfam" id="PF02879">
    <property type="entry name" value="PGM_PMM_II"/>
    <property type="match status" value="1"/>
</dbReference>
<keyword evidence="5 7" id="KW-0413">Isomerase</keyword>
<dbReference type="GO" id="GO:0008966">
    <property type="term" value="F:phosphoglucosamine mutase activity"/>
    <property type="evidence" value="ECO:0007669"/>
    <property type="project" value="UniProtKB-UniRule"/>
</dbReference>
<dbReference type="InterPro" id="IPR016066">
    <property type="entry name" value="A-D-PHexomutase_CS"/>
</dbReference>
<evidence type="ECO:0000256" key="1">
    <source>
        <dbReference type="ARBA" id="ARBA00010231"/>
    </source>
</evidence>
<dbReference type="InterPro" id="IPR016055">
    <property type="entry name" value="A-D-PHexomutase_a/b/a-I/II/III"/>
</dbReference>
<accession>A0A8J6HZ30</accession>
<reference evidence="14" key="1">
    <citation type="submission" date="2020-06" db="EMBL/GenBank/DDBJ databases">
        <title>Novel chitinolytic bacterium.</title>
        <authorList>
            <person name="Ungkulpasvich U."/>
            <person name="Kosugi A."/>
            <person name="Uke A."/>
        </authorList>
    </citation>
    <scope>NUCLEOTIDE SEQUENCE</scope>
    <source>
        <strain evidence="14">UUS1-1</strain>
    </source>
</reference>
<evidence type="ECO:0000259" key="12">
    <source>
        <dbReference type="Pfam" id="PF02879"/>
    </source>
</evidence>
<dbReference type="Pfam" id="PF00408">
    <property type="entry name" value="PGM_PMM_IV"/>
    <property type="match status" value="1"/>
</dbReference>
<comment type="similarity">
    <text evidence="1 7 8">Belongs to the phosphohexose mutase family.</text>
</comment>
<keyword evidence="15" id="KW-1185">Reference proteome</keyword>
<dbReference type="Pfam" id="PF02880">
    <property type="entry name" value="PGM_PMM_III"/>
    <property type="match status" value="1"/>
</dbReference>
<keyword evidence="4 7" id="KW-0460">Magnesium</keyword>
<dbReference type="InterPro" id="IPR005845">
    <property type="entry name" value="A-D-PHexomutase_a/b/a-II"/>
</dbReference>
<evidence type="ECO:0000256" key="4">
    <source>
        <dbReference type="ARBA" id="ARBA00022842"/>
    </source>
</evidence>
<protein>
    <recommendedName>
        <fullName evidence="7 9">Phosphoglucosamine mutase</fullName>
        <ecNumber evidence="7 9">5.4.2.10</ecNumber>
    </recommendedName>
</protein>
<name>A0A8J6HZ30_9FIRM</name>
<dbReference type="GO" id="GO:0005829">
    <property type="term" value="C:cytosol"/>
    <property type="evidence" value="ECO:0007669"/>
    <property type="project" value="TreeGrafter"/>
</dbReference>
<dbReference type="GO" id="GO:0004615">
    <property type="term" value="F:phosphomannomutase activity"/>
    <property type="evidence" value="ECO:0007669"/>
    <property type="project" value="TreeGrafter"/>
</dbReference>
<dbReference type="RefSeq" id="WP_181338967.1">
    <property type="nucleotide sequence ID" value="NZ_JAAKDE010000004.1"/>
</dbReference>
<evidence type="ECO:0000256" key="9">
    <source>
        <dbReference type="RuleBase" id="RU004327"/>
    </source>
</evidence>
<dbReference type="GO" id="GO:0009252">
    <property type="term" value="P:peptidoglycan biosynthetic process"/>
    <property type="evidence" value="ECO:0007669"/>
    <property type="project" value="TreeGrafter"/>
</dbReference>
<dbReference type="FunFam" id="3.40.120.10:FF:000003">
    <property type="entry name" value="Phosphoglucosamine mutase"/>
    <property type="match status" value="1"/>
</dbReference>